<dbReference type="Gene3D" id="3.90.1210.10">
    <property type="entry name" value="Antifreeze-like/N-acetylneuraminic acid synthase C-terminal domain"/>
    <property type="match status" value="1"/>
</dbReference>
<evidence type="ECO:0000313" key="9">
    <source>
        <dbReference type="EMBL" id="EAR63082.1"/>
    </source>
</evidence>
<dbReference type="AlphaFoldDB" id="A0A7U8GU94"/>
<keyword evidence="9" id="KW-0969">Cilium</keyword>
<gene>
    <name evidence="9" type="ORF">MED92_08181</name>
</gene>
<evidence type="ECO:0000256" key="5">
    <source>
        <dbReference type="ARBA" id="ARBA00022764"/>
    </source>
</evidence>
<keyword evidence="10" id="KW-1185">Reference proteome</keyword>
<evidence type="ECO:0000256" key="3">
    <source>
        <dbReference type="ARBA" id="ARBA00014754"/>
    </source>
</evidence>
<dbReference type="InterPro" id="IPR041231">
    <property type="entry name" value="FlgA_N"/>
</dbReference>
<comment type="subcellular location">
    <subcellularLocation>
        <location evidence="1 7">Periplasm</location>
    </subcellularLocation>
</comment>
<feature type="domain" description="SAF" evidence="8">
    <location>
        <begin position="107"/>
        <end position="169"/>
    </location>
</feature>
<dbReference type="SMART" id="SM00858">
    <property type="entry name" value="SAF"/>
    <property type="match status" value="1"/>
</dbReference>
<dbReference type="NCBIfam" id="TIGR03170">
    <property type="entry name" value="flgA_cterm"/>
    <property type="match status" value="1"/>
</dbReference>
<feature type="chain" id="PRO_5031596146" description="Flagella basal body P-ring formation protein FlgA" evidence="7">
    <location>
        <begin position="25"/>
        <end position="231"/>
    </location>
</feature>
<reference evidence="9 10" key="1">
    <citation type="submission" date="2006-02" db="EMBL/GenBank/DDBJ databases">
        <authorList>
            <person name="Pinhassi J."/>
            <person name="Pedros-Alio C."/>
            <person name="Ferriera S."/>
            <person name="Johnson J."/>
            <person name="Kravitz S."/>
            <person name="Halpern A."/>
            <person name="Remington K."/>
            <person name="Beeson K."/>
            <person name="Tran B."/>
            <person name="Rogers Y.-H."/>
            <person name="Friedman R."/>
            <person name="Venter J.C."/>
        </authorList>
    </citation>
    <scope>NUCLEOTIDE SEQUENCE [LARGE SCALE GENOMIC DNA]</scope>
    <source>
        <strain evidence="9 10">MED92</strain>
    </source>
</reference>
<dbReference type="CDD" id="cd11614">
    <property type="entry name" value="SAF_CpaB_FlgA_like"/>
    <property type="match status" value="1"/>
</dbReference>
<proteinExistence type="inferred from homology"/>
<organism evidence="9 10">
    <name type="scientific">Neptuniibacter caesariensis</name>
    <dbReference type="NCBI Taxonomy" id="207954"/>
    <lineage>
        <taxon>Bacteria</taxon>
        <taxon>Pseudomonadati</taxon>
        <taxon>Pseudomonadota</taxon>
        <taxon>Gammaproteobacteria</taxon>
        <taxon>Oceanospirillales</taxon>
        <taxon>Oceanospirillaceae</taxon>
        <taxon>Neptuniibacter</taxon>
    </lineage>
</organism>
<accession>A0A7U8GU94</accession>
<dbReference type="EMBL" id="AAOW01000001">
    <property type="protein sequence ID" value="EAR63082.1"/>
    <property type="molecule type" value="Genomic_DNA"/>
</dbReference>
<dbReference type="PANTHER" id="PTHR36307:SF1">
    <property type="entry name" value="FLAGELLA BASAL BODY P-RING FORMATION PROTEIN FLGA"/>
    <property type="match status" value="1"/>
</dbReference>
<evidence type="ECO:0000256" key="1">
    <source>
        <dbReference type="ARBA" id="ARBA00004418"/>
    </source>
</evidence>
<protein>
    <recommendedName>
        <fullName evidence="3 7">Flagella basal body P-ring formation protein FlgA</fullName>
    </recommendedName>
</protein>
<evidence type="ECO:0000256" key="7">
    <source>
        <dbReference type="RuleBase" id="RU362063"/>
    </source>
</evidence>
<sequence length="231" mass="25743">MNKHNLTRLFLLTTFLFCYQATFAASQTEKLEQEALSFLHQHYKSTQQNARTEIKLNPISRKIKLKNCLKPLEFQSPRGNGNRITFKARCPSPLWQLFIAAEIKQYQFVVTAKNSLPRRTVLQAKDLVLEERDTTTLRSAYFLSTSEIIGWSSKRSISTGAVITASMVKAPIAVTKGNAVIIEAKRGSVKIRTAATALENGEIGQQIKVRNDRSGNIVKAVVVAPGLVRAP</sequence>
<dbReference type="InterPro" id="IPR017585">
    <property type="entry name" value="SAF_FlgA"/>
</dbReference>
<comment type="caution">
    <text evidence="9">The sequence shown here is derived from an EMBL/GenBank/DDBJ whole genome shotgun (WGS) entry which is preliminary data.</text>
</comment>
<keyword evidence="5 7" id="KW-0574">Periplasm</keyword>
<feature type="signal peptide" evidence="7">
    <location>
        <begin position="1"/>
        <end position="24"/>
    </location>
</feature>
<dbReference type="GO" id="GO:0044780">
    <property type="term" value="P:bacterial-type flagellum assembly"/>
    <property type="evidence" value="ECO:0007669"/>
    <property type="project" value="InterPro"/>
</dbReference>
<comment type="similarity">
    <text evidence="2 7">Belongs to the FlgA family.</text>
</comment>
<dbReference type="Gene3D" id="2.30.30.760">
    <property type="match status" value="1"/>
</dbReference>
<keyword evidence="4 7" id="KW-0732">Signal</keyword>
<comment type="function">
    <text evidence="6 7">Involved in the assembly process of the P-ring formation. It may associate with FlgF on the rod constituting a structure essential for the P-ring assembly or may act as a modulator protein for the P-ring assembly.</text>
</comment>
<dbReference type="Proteomes" id="UP000002171">
    <property type="component" value="Unassembled WGS sequence"/>
</dbReference>
<dbReference type="GO" id="GO:0042597">
    <property type="term" value="C:periplasmic space"/>
    <property type="evidence" value="ECO:0007669"/>
    <property type="project" value="UniProtKB-SubCell"/>
</dbReference>
<evidence type="ECO:0000256" key="6">
    <source>
        <dbReference type="ARBA" id="ARBA00025643"/>
    </source>
</evidence>
<name>A0A7U8GU94_NEPCE</name>
<dbReference type="InterPro" id="IPR039246">
    <property type="entry name" value="Flagellar_FlgA"/>
</dbReference>
<dbReference type="Pfam" id="PF13144">
    <property type="entry name" value="ChapFlgA"/>
    <property type="match status" value="1"/>
</dbReference>
<evidence type="ECO:0000256" key="2">
    <source>
        <dbReference type="ARBA" id="ARBA00010474"/>
    </source>
</evidence>
<dbReference type="Pfam" id="PF17656">
    <property type="entry name" value="ChapFlgA_N"/>
    <property type="match status" value="1"/>
</dbReference>
<keyword evidence="9" id="KW-0282">Flagellum</keyword>
<dbReference type="OrthoDB" id="1669037at2"/>
<dbReference type="InterPro" id="IPR013974">
    <property type="entry name" value="SAF"/>
</dbReference>
<evidence type="ECO:0000259" key="8">
    <source>
        <dbReference type="SMART" id="SM00858"/>
    </source>
</evidence>
<keyword evidence="9" id="KW-0966">Cell projection</keyword>
<keyword evidence="7" id="KW-1005">Bacterial flagellum biogenesis</keyword>
<dbReference type="PANTHER" id="PTHR36307">
    <property type="entry name" value="FLAGELLA BASAL BODY P-RING FORMATION PROTEIN FLGA"/>
    <property type="match status" value="1"/>
</dbReference>
<evidence type="ECO:0000313" key="10">
    <source>
        <dbReference type="Proteomes" id="UP000002171"/>
    </source>
</evidence>
<evidence type="ECO:0000256" key="4">
    <source>
        <dbReference type="ARBA" id="ARBA00022729"/>
    </source>
</evidence>
<dbReference type="RefSeq" id="WP_007022100.1">
    <property type="nucleotide sequence ID" value="NZ_CH724126.1"/>
</dbReference>